<dbReference type="SUPFAM" id="SSF54171">
    <property type="entry name" value="DNA-binding domain"/>
    <property type="match status" value="2"/>
</dbReference>
<dbReference type="GO" id="GO:0005634">
    <property type="term" value="C:nucleus"/>
    <property type="evidence" value="ECO:0007669"/>
    <property type="project" value="UniProtKB-SubCell"/>
</dbReference>
<reference evidence="11 12" key="3">
    <citation type="journal article" date="2010" name="BMC Genomics">
        <title>Transcriptome sequencing and comparative analysis of cucumber flowers with different sex types.</title>
        <authorList>
            <person name="Guo S."/>
            <person name="Zheng Y."/>
            <person name="Joung J.G."/>
            <person name="Liu S."/>
            <person name="Zhang Z."/>
            <person name="Crasta O.R."/>
            <person name="Sobral B.W."/>
            <person name="Xu Y."/>
            <person name="Huang S."/>
            <person name="Fei Z."/>
        </authorList>
    </citation>
    <scope>NUCLEOTIDE SEQUENCE [LARGE SCALE GENOMIC DNA]</scope>
    <source>
        <strain evidence="12">cv. 9930</strain>
    </source>
</reference>
<evidence type="ECO:0000256" key="1">
    <source>
        <dbReference type="ARBA" id="ARBA00004123"/>
    </source>
</evidence>
<dbReference type="Gramene" id="KGN48538">
    <property type="protein sequence ID" value="KGN48538"/>
    <property type="gene ID" value="Csa_6G491020"/>
</dbReference>
<evidence type="ECO:0000256" key="3">
    <source>
        <dbReference type="ARBA" id="ARBA00023015"/>
    </source>
</evidence>
<evidence type="ECO:0000256" key="6">
    <source>
        <dbReference type="ARBA" id="ARBA00023163"/>
    </source>
</evidence>
<dbReference type="OrthoDB" id="207175at2759"/>
<reference evidence="11 12" key="4">
    <citation type="journal article" date="2011" name="BMC Genomics">
        <title>RNA-Seq improves annotation of protein-coding genes in the cucumber genome.</title>
        <authorList>
            <person name="Li Z."/>
            <person name="Zhang Z."/>
            <person name="Yan P."/>
            <person name="Huang S."/>
            <person name="Fei Z."/>
            <person name="Lin K."/>
        </authorList>
    </citation>
    <scope>NUCLEOTIDE SEQUENCE [LARGE SCALE GENOMIC DNA]</scope>
    <source>
        <strain evidence="12">cv. 9930</strain>
    </source>
</reference>
<evidence type="ECO:0000256" key="8">
    <source>
        <dbReference type="ARBA" id="ARBA00037973"/>
    </source>
</evidence>
<name>A0A0A0KGD2_CUCSA</name>
<evidence type="ECO:0000313" key="12">
    <source>
        <dbReference type="Proteomes" id="UP000029981"/>
    </source>
</evidence>
<feature type="region of interest" description="Disordered" evidence="9">
    <location>
        <begin position="1"/>
        <end position="103"/>
    </location>
</feature>
<reference evidence="11 12" key="1">
    <citation type="journal article" date="2009" name="Nat. Genet.">
        <title>The genome of the cucumber, Cucumis sativus L.</title>
        <authorList>
            <person name="Huang S."/>
            <person name="Li R."/>
            <person name="Zhang Z."/>
            <person name="Li L."/>
            <person name="Gu X."/>
            <person name="Fan W."/>
            <person name="Lucas W.J."/>
            <person name="Wang X."/>
            <person name="Xie B."/>
            <person name="Ni P."/>
            <person name="Ren Y."/>
            <person name="Zhu H."/>
            <person name="Li J."/>
            <person name="Lin K."/>
            <person name="Jin W."/>
            <person name="Fei Z."/>
            <person name="Li G."/>
            <person name="Staub J."/>
            <person name="Kilian A."/>
            <person name="van der Vossen E.A."/>
            <person name="Wu Y."/>
            <person name="Guo J."/>
            <person name="He J."/>
            <person name="Jia Z."/>
            <person name="Ren Y."/>
            <person name="Tian G."/>
            <person name="Lu Y."/>
            <person name="Ruan J."/>
            <person name="Qian W."/>
            <person name="Wang M."/>
            <person name="Huang Q."/>
            <person name="Li B."/>
            <person name="Xuan Z."/>
            <person name="Cao J."/>
            <person name="Asan"/>
            <person name="Wu Z."/>
            <person name="Zhang J."/>
            <person name="Cai Q."/>
            <person name="Bai Y."/>
            <person name="Zhao B."/>
            <person name="Han Y."/>
            <person name="Li Y."/>
            <person name="Li X."/>
            <person name="Wang S."/>
            <person name="Shi Q."/>
            <person name="Liu S."/>
            <person name="Cho W.K."/>
            <person name="Kim J.Y."/>
            <person name="Xu Y."/>
            <person name="Heller-Uszynska K."/>
            <person name="Miao H."/>
            <person name="Cheng Z."/>
            <person name="Zhang S."/>
            <person name="Wu J."/>
            <person name="Yang Y."/>
            <person name="Kang H."/>
            <person name="Li M."/>
            <person name="Liang H."/>
            <person name="Ren X."/>
            <person name="Shi Z."/>
            <person name="Wen M."/>
            <person name="Jian M."/>
            <person name="Yang H."/>
            <person name="Zhang G."/>
            <person name="Yang Z."/>
            <person name="Chen R."/>
            <person name="Liu S."/>
            <person name="Li J."/>
            <person name="Ma L."/>
            <person name="Liu H."/>
            <person name="Zhou Y."/>
            <person name="Zhao J."/>
            <person name="Fang X."/>
            <person name="Li G."/>
            <person name="Fang L."/>
            <person name="Li Y."/>
            <person name="Liu D."/>
            <person name="Zheng H."/>
            <person name="Zhang Y."/>
            <person name="Qin N."/>
            <person name="Li Z."/>
            <person name="Yang G."/>
            <person name="Yang S."/>
            <person name="Bolund L."/>
            <person name="Kristiansen K."/>
            <person name="Zheng H."/>
            <person name="Li S."/>
            <person name="Zhang X."/>
            <person name="Yang H."/>
            <person name="Wang J."/>
            <person name="Sun R."/>
            <person name="Zhang B."/>
            <person name="Jiang S."/>
            <person name="Wang J."/>
            <person name="Du Y."/>
            <person name="Li S."/>
        </authorList>
    </citation>
    <scope>NUCLEOTIDE SEQUENCE [LARGE SCALE GENOMIC DNA]</scope>
    <source>
        <strain evidence="12">cv. 9930</strain>
    </source>
</reference>
<feature type="domain" description="AP2/ERF" evidence="10">
    <location>
        <begin position="272"/>
        <end position="329"/>
    </location>
</feature>
<evidence type="ECO:0000256" key="4">
    <source>
        <dbReference type="ARBA" id="ARBA00023125"/>
    </source>
</evidence>
<feature type="domain" description="AP2/ERF" evidence="10">
    <location>
        <begin position="180"/>
        <end position="236"/>
    </location>
</feature>
<dbReference type="PANTHER" id="PTHR32467:SF142">
    <property type="entry name" value="FLORAL HOMEOTIC PROTEIN APETALA 2"/>
    <property type="match status" value="1"/>
</dbReference>
<protein>
    <recommendedName>
        <fullName evidence="10">AP2/ERF domain-containing protein</fullName>
    </recommendedName>
</protein>
<reference evidence="11 12" key="2">
    <citation type="journal article" date="2009" name="PLoS ONE">
        <title>An integrated genetic and cytogenetic map of the cucumber genome.</title>
        <authorList>
            <person name="Ren Y."/>
            <person name="Zhang Z."/>
            <person name="Liu J."/>
            <person name="Staub J.E."/>
            <person name="Han Y."/>
            <person name="Cheng Z."/>
            <person name="Li X."/>
            <person name="Lu J."/>
            <person name="Miao H."/>
            <person name="Kang H."/>
            <person name="Xie B."/>
            <person name="Gu X."/>
            <person name="Wang X."/>
            <person name="Du Y."/>
            <person name="Jin W."/>
            <person name="Huang S."/>
        </authorList>
    </citation>
    <scope>NUCLEOTIDE SEQUENCE [LARGE SCALE GENOMIC DNA]</scope>
    <source>
        <strain evidence="12">cv. 9930</strain>
    </source>
</reference>
<dbReference type="SMART" id="SM00380">
    <property type="entry name" value="AP2"/>
    <property type="match status" value="2"/>
</dbReference>
<keyword evidence="5" id="KW-0010">Activator</keyword>
<dbReference type="Pfam" id="PF00847">
    <property type="entry name" value="AP2"/>
    <property type="match status" value="2"/>
</dbReference>
<keyword evidence="12" id="KW-1185">Reference proteome</keyword>
<evidence type="ECO:0000256" key="9">
    <source>
        <dbReference type="SAM" id="MobiDB-lite"/>
    </source>
</evidence>
<dbReference type="SMR" id="A0A0A0KGD2"/>
<keyword evidence="3" id="KW-0805">Transcription regulation</keyword>
<evidence type="ECO:0000259" key="10">
    <source>
        <dbReference type="PROSITE" id="PS51032"/>
    </source>
</evidence>
<dbReference type="OMA" id="EREDFCL"/>
<feature type="region of interest" description="Disordered" evidence="9">
    <location>
        <begin position="155"/>
        <end position="180"/>
    </location>
</feature>
<dbReference type="STRING" id="3659.A0A0A0KGD2"/>
<keyword evidence="6" id="KW-0804">Transcription</keyword>
<feature type="compositionally biased region" description="Acidic residues" evidence="9">
    <location>
        <begin position="85"/>
        <end position="101"/>
    </location>
</feature>
<sequence length="537" mass="59458">MGCDAFSRLTKTSPPNKTKTKILLTQTSFPKGTRKKKMWDLNDWPDVREEDECSSAKTSIEGEGDEEKGKRVGSLSNSSSSAVVMEEEEAEVEGGSDEEEPTPMVTHQFFPLEETEIPTPLPHASAPPATAPAFPRAHWVGVKFAHPDPLAALPNNSLTPTDLSHPIKKSRRGPRSRSSQYRGVTFYRRTGRWESHIWDCGKQVYLGGFDTAHAAARAYDRAAIKFRGVEADINFSIEDYEDDLKQMGNLTKEEFVHVLRRQSTGFPRGSSKYRGVTLHKCGRWEARMGQFLGKKYVYLGLFDTEIEAARAYDKAAIKCNGKEAVTNFDPSIYENELNPTTESSSNLGDHSLDLSLGNSSSKQNDSSNNGSIGPQHHSSSSSSADWQRNHGFRPLQLNLENGGGGNKNYNNNVERRNRYLESETMQLLSQTHIQSPAQFSRPHTVGGAPDHHPHSQILLHNHNNQTFNYQIEFSGSSNGHGGRIVGSDLTLSLNDHLQSGPSQVLASAAASSGFAPQIRPSKNWLHNNGFHCLMRPS</sequence>
<dbReference type="PROSITE" id="PS51032">
    <property type="entry name" value="AP2_ERF"/>
    <property type="match status" value="2"/>
</dbReference>
<comment type="similarity">
    <text evidence="8">Belongs to the AP2/ERF transcription factor family. AP2 subfamily.</text>
</comment>
<dbReference type="FunFam" id="3.30.730.10:FF:000004">
    <property type="entry name" value="AP2-like ethylene-responsive transcription factor"/>
    <property type="match status" value="1"/>
</dbReference>
<dbReference type="eggNOG" id="ENOG502QQXB">
    <property type="taxonomic scope" value="Eukaryota"/>
</dbReference>
<dbReference type="Gene3D" id="3.30.730.10">
    <property type="entry name" value="AP2/ERF domain"/>
    <property type="match status" value="2"/>
</dbReference>
<dbReference type="InterPro" id="IPR001471">
    <property type="entry name" value="AP2/ERF_dom"/>
</dbReference>
<dbReference type="PANTHER" id="PTHR32467">
    <property type="entry name" value="AP2-LIKE ETHYLENE-RESPONSIVE TRANSCRIPTION FACTOR"/>
    <property type="match status" value="1"/>
</dbReference>
<dbReference type="Proteomes" id="UP000029981">
    <property type="component" value="Chromosome 6"/>
</dbReference>
<dbReference type="InterPro" id="IPR016177">
    <property type="entry name" value="DNA-bd_dom_sf"/>
</dbReference>
<comment type="subcellular location">
    <subcellularLocation>
        <location evidence="1">Nucleus</location>
    </subcellularLocation>
</comment>
<organism evidence="11 12">
    <name type="scientific">Cucumis sativus</name>
    <name type="common">Cucumber</name>
    <dbReference type="NCBI Taxonomy" id="3659"/>
    <lineage>
        <taxon>Eukaryota</taxon>
        <taxon>Viridiplantae</taxon>
        <taxon>Streptophyta</taxon>
        <taxon>Embryophyta</taxon>
        <taxon>Tracheophyta</taxon>
        <taxon>Spermatophyta</taxon>
        <taxon>Magnoliopsida</taxon>
        <taxon>eudicotyledons</taxon>
        <taxon>Gunneridae</taxon>
        <taxon>Pentapetalae</taxon>
        <taxon>rosids</taxon>
        <taxon>fabids</taxon>
        <taxon>Cucurbitales</taxon>
        <taxon>Cucurbitaceae</taxon>
        <taxon>Benincaseae</taxon>
        <taxon>Cucumis</taxon>
    </lineage>
</organism>
<feature type="region of interest" description="Disordered" evidence="9">
    <location>
        <begin position="336"/>
        <end position="388"/>
    </location>
</feature>
<feature type="compositionally biased region" description="Low complexity" evidence="9">
    <location>
        <begin position="72"/>
        <end position="84"/>
    </location>
</feature>
<keyword evidence="4" id="KW-0238">DNA-binding</keyword>
<dbReference type="GO" id="GO:0003677">
    <property type="term" value="F:DNA binding"/>
    <property type="evidence" value="ECO:0007669"/>
    <property type="project" value="UniProtKB-KW"/>
</dbReference>
<dbReference type="GO" id="GO:0003700">
    <property type="term" value="F:DNA-binding transcription factor activity"/>
    <property type="evidence" value="ECO:0007669"/>
    <property type="project" value="InterPro"/>
</dbReference>
<keyword evidence="2" id="KW-0677">Repeat</keyword>
<keyword evidence="7" id="KW-0539">Nucleus</keyword>
<dbReference type="EMBL" id="CM002927">
    <property type="protein sequence ID" value="KGN48538.1"/>
    <property type="molecule type" value="Genomic_DNA"/>
</dbReference>
<evidence type="ECO:0000256" key="2">
    <source>
        <dbReference type="ARBA" id="ARBA00022737"/>
    </source>
</evidence>
<feature type="compositionally biased region" description="Polar residues" evidence="9">
    <location>
        <begin position="337"/>
        <end position="348"/>
    </location>
</feature>
<dbReference type="KEGG" id="csv:101214724"/>
<evidence type="ECO:0000313" key="11">
    <source>
        <dbReference type="EMBL" id="KGN48538.1"/>
    </source>
</evidence>
<feature type="compositionally biased region" description="Low complexity" evidence="9">
    <location>
        <begin position="355"/>
        <end position="371"/>
    </location>
</feature>
<evidence type="ECO:0000256" key="7">
    <source>
        <dbReference type="ARBA" id="ARBA00023242"/>
    </source>
</evidence>
<dbReference type="PRINTS" id="PR00367">
    <property type="entry name" value="ETHRSPELEMNT"/>
</dbReference>
<accession>A0A0A0KGD2</accession>
<dbReference type="FunFam" id="3.30.730.10:FF:000002">
    <property type="entry name" value="AP2-like ethylene-responsive transcription factor"/>
    <property type="match status" value="1"/>
</dbReference>
<proteinExistence type="inferred from homology"/>
<dbReference type="InterPro" id="IPR036955">
    <property type="entry name" value="AP2/ERF_dom_sf"/>
</dbReference>
<feature type="compositionally biased region" description="Basic residues" evidence="9">
    <location>
        <begin position="166"/>
        <end position="175"/>
    </location>
</feature>
<evidence type="ECO:0000256" key="5">
    <source>
        <dbReference type="ARBA" id="ARBA00023159"/>
    </source>
</evidence>
<gene>
    <name evidence="11" type="ORF">Csa_6G491020</name>
</gene>
<dbReference type="AlphaFoldDB" id="A0A0A0KGD2"/>
<dbReference type="CDD" id="cd00018">
    <property type="entry name" value="AP2"/>
    <property type="match status" value="2"/>
</dbReference>